<dbReference type="InterPro" id="IPR039537">
    <property type="entry name" value="Retrotran_Ty1/copia-like"/>
</dbReference>
<feature type="compositionally biased region" description="Low complexity" evidence="2">
    <location>
        <begin position="338"/>
        <end position="348"/>
    </location>
</feature>
<gene>
    <name evidence="5" type="ORF">Tci_313506</name>
</gene>
<dbReference type="Pfam" id="PF22936">
    <property type="entry name" value="Pol_BBD"/>
    <property type="match status" value="1"/>
</dbReference>
<sequence length="451" mass="51329">MNPEQHQAFPGRSPNEAAIICLWIIDSGCSKHMTSNRALLTNFVKKFLGTVRFGNNDFVVIARYGDVVIDGVDLLTGDRSSNLYTIALNEVASNSSTCLLAKASSSRSWLWHQRLSHLNFTTINNLVKNNLVQGLPKIKLKKDHLCSAYEQGKIHRKHHKSKTAFVSNKPRYLLHMDLCGPMRVQSINGKRYVLVVVDDYSRYTWVFFLHSKDEAFEESLRQKGILECLLDIQKNLLLLEFTKKGTRKIHESVNVNFDDILEMASKQFSLEPGLSNLNETRKSSNPSVSNVDEASKKDLEDLFQDFYDEYFDSSKVMKSSTTNVETPINEEVFHEVSESFQGESSSSSLNDDVQQSPEEVISPSTNNQSIPINMVPNVDESSTSHNVFNERLEDAYFDVSTSFHDPSNVQTYYQPYPHEKKWTKDHPLHKIIGDPKSSVRTRGKLENSCLF</sequence>
<dbReference type="InterPro" id="IPR054722">
    <property type="entry name" value="PolX-like_BBD"/>
</dbReference>
<evidence type="ECO:0000256" key="2">
    <source>
        <dbReference type="SAM" id="MobiDB-lite"/>
    </source>
</evidence>
<dbReference type="PANTHER" id="PTHR42648">
    <property type="entry name" value="TRANSPOSASE, PUTATIVE-RELATED"/>
    <property type="match status" value="1"/>
</dbReference>
<evidence type="ECO:0000259" key="4">
    <source>
        <dbReference type="Pfam" id="PF22936"/>
    </source>
</evidence>
<dbReference type="PANTHER" id="PTHR42648:SF18">
    <property type="entry name" value="RETROTRANSPOSON, UNCLASSIFIED-LIKE PROTEIN"/>
    <property type="match status" value="1"/>
</dbReference>
<feature type="compositionally biased region" description="Polar residues" evidence="2">
    <location>
        <begin position="349"/>
        <end position="371"/>
    </location>
</feature>
<protein>
    <submittedName>
        <fullName evidence="5">Uncharacterized protein</fullName>
    </submittedName>
</protein>
<keyword evidence="1" id="KW-0645">Protease</keyword>
<feature type="domain" description="Retrovirus-related Pol polyprotein from transposon TNT 1-94-like beta-barrel" evidence="4">
    <location>
        <begin position="23"/>
        <end position="70"/>
    </location>
</feature>
<dbReference type="InterPro" id="IPR012337">
    <property type="entry name" value="RNaseH-like_sf"/>
</dbReference>
<dbReference type="EMBL" id="BKCJ010106993">
    <property type="protein sequence ID" value="GEX41531.1"/>
    <property type="molecule type" value="Genomic_DNA"/>
</dbReference>
<feature type="region of interest" description="Disordered" evidence="2">
    <location>
        <begin position="336"/>
        <end position="371"/>
    </location>
</feature>
<proteinExistence type="predicted"/>
<dbReference type="Gene3D" id="3.30.420.10">
    <property type="entry name" value="Ribonuclease H-like superfamily/Ribonuclease H"/>
    <property type="match status" value="1"/>
</dbReference>
<dbReference type="AlphaFoldDB" id="A0A699H6P7"/>
<organism evidence="5">
    <name type="scientific">Tanacetum cinerariifolium</name>
    <name type="common">Dalmatian daisy</name>
    <name type="synonym">Chrysanthemum cinerariifolium</name>
    <dbReference type="NCBI Taxonomy" id="118510"/>
    <lineage>
        <taxon>Eukaryota</taxon>
        <taxon>Viridiplantae</taxon>
        <taxon>Streptophyta</taxon>
        <taxon>Embryophyta</taxon>
        <taxon>Tracheophyta</taxon>
        <taxon>Spermatophyta</taxon>
        <taxon>Magnoliopsida</taxon>
        <taxon>eudicotyledons</taxon>
        <taxon>Gunneridae</taxon>
        <taxon>Pentapetalae</taxon>
        <taxon>asterids</taxon>
        <taxon>campanulids</taxon>
        <taxon>Asterales</taxon>
        <taxon>Asteraceae</taxon>
        <taxon>Asteroideae</taxon>
        <taxon>Anthemideae</taxon>
        <taxon>Anthemidinae</taxon>
        <taxon>Tanacetum</taxon>
    </lineage>
</organism>
<evidence type="ECO:0000256" key="1">
    <source>
        <dbReference type="ARBA" id="ARBA00022670"/>
    </source>
</evidence>
<dbReference type="GO" id="GO:0003676">
    <property type="term" value="F:nucleic acid binding"/>
    <property type="evidence" value="ECO:0007669"/>
    <property type="project" value="InterPro"/>
</dbReference>
<dbReference type="InterPro" id="IPR025724">
    <property type="entry name" value="GAG-pre-integrase_dom"/>
</dbReference>
<comment type="caution">
    <text evidence="5">The sequence shown here is derived from an EMBL/GenBank/DDBJ whole genome shotgun (WGS) entry which is preliminary data.</text>
</comment>
<dbReference type="GO" id="GO:0008233">
    <property type="term" value="F:peptidase activity"/>
    <property type="evidence" value="ECO:0007669"/>
    <property type="project" value="UniProtKB-KW"/>
</dbReference>
<dbReference type="GO" id="GO:0006508">
    <property type="term" value="P:proteolysis"/>
    <property type="evidence" value="ECO:0007669"/>
    <property type="project" value="UniProtKB-KW"/>
</dbReference>
<reference evidence="5" key="1">
    <citation type="journal article" date="2019" name="Sci. Rep.">
        <title>Draft genome of Tanacetum cinerariifolium, the natural source of mosquito coil.</title>
        <authorList>
            <person name="Yamashiro T."/>
            <person name="Shiraishi A."/>
            <person name="Satake H."/>
            <person name="Nakayama K."/>
        </authorList>
    </citation>
    <scope>NUCLEOTIDE SEQUENCE</scope>
</reference>
<dbReference type="SUPFAM" id="SSF53098">
    <property type="entry name" value="Ribonuclease H-like"/>
    <property type="match status" value="1"/>
</dbReference>
<evidence type="ECO:0000259" key="3">
    <source>
        <dbReference type="Pfam" id="PF13976"/>
    </source>
</evidence>
<feature type="domain" description="GAG-pre-integrase" evidence="3">
    <location>
        <begin position="82"/>
        <end position="153"/>
    </location>
</feature>
<dbReference type="InterPro" id="IPR036397">
    <property type="entry name" value="RNaseH_sf"/>
</dbReference>
<keyword evidence="1" id="KW-0378">Hydrolase</keyword>
<name>A0A699H6P7_TANCI</name>
<accession>A0A699H6P7</accession>
<dbReference type="Pfam" id="PF13976">
    <property type="entry name" value="gag_pre-integrs"/>
    <property type="match status" value="1"/>
</dbReference>
<evidence type="ECO:0000313" key="5">
    <source>
        <dbReference type="EMBL" id="GEX41531.1"/>
    </source>
</evidence>